<dbReference type="PANTHER" id="PTHR46193:SF20">
    <property type="entry name" value="OS06G0109500 PROTEIN"/>
    <property type="match status" value="1"/>
</dbReference>
<feature type="region of interest" description="Disordered" evidence="4">
    <location>
        <begin position="85"/>
        <end position="106"/>
    </location>
</feature>
<organism evidence="5 6">
    <name type="scientific">Panicum miliaceum</name>
    <name type="common">Proso millet</name>
    <name type="synonym">Broomcorn millet</name>
    <dbReference type="NCBI Taxonomy" id="4540"/>
    <lineage>
        <taxon>Eukaryota</taxon>
        <taxon>Viridiplantae</taxon>
        <taxon>Streptophyta</taxon>
        <taxon>Embryophyta</taxon>
        <taxon>Tracheophyta</taxon>
        <taxon>Spermatophyta</taxon>
        <taxon>Magnoliopsida</taxon>
        <taxon>Liliopsida</taxon>
        <taxon>Poales</taxon>
        <taxon>Poaceae</taxon>
        <taxon>PACMAD clade</taxon>
        <taxon>Panicoideae</taxon>
        <taxon>Panicodae</taxon>
        <taxon>Paniceae</taxon>
        <taxon>Panicinae</taxon>
        <taxon>Panicum</taxon>
        <taxon>Panicum sect. Panicum</taxon>
    </lineage>
</organism>
<dbReference type="SUPFAM" id="SSF56784">
    <property type="entry name" value="HAD-like"/>
    <property type="match status" value="1"/>
</dbReference>
<comment type="caution">
    <text evidence="5">The sequence shown here is derived from an EMBL/GenBank/DDBJ whole genome shotgun (WGS) entry which is preliminary data.</text>
</comment>
<dbReference type="Gene3D" id="3.40.50.1000">
    <property type="entry name" value="HAD superfamily/HAD-like"/>
    <property type="match status" value="1"/>
</dbReference>
<dbReference type="InterPro" id="IPR051600">
    <property type="entry name" value="Beta-PGM-like"/>
</dbReference>
<evidence type="ECO:0000313" key="6">
    <source>
        <dbReference type="Proteomes" id="UP000275267"/>
    </source>
</evidence>
<keyword evidence="3" id="KW-0460">Magnesium</keyword>
<dbReference type="InterPro" id="IPR006439">
    <property type="entry name" value="HAD-SF_hydro_IA"/>
</dbReference>
<dbReference type="NCBIfam" id="TIGR01509">
    <property type="entry name" value="HAD-SF-IA-v3"/>
    <property type="match status" value="1"/>
</dbReference>
<evidence type="ECO:0000256" key="4">
    <source>
        <dbReference type="SAM" id="MobiDB-lite"/>
    </source>
</evidence>
<feature type="compositionally biased region" description="Basic and acidic residues" evidence="4">
    <location>
        <begin position="97"/>
        <end position="106"/>
    </location>
</feature>
<dbReference type="STRING" id="4540.A0A3L6S2T1"/>
<reference evidence="6" key="1">
    <citation type="journal article" date="2019" name="Nat. Commun.">
        <title>The genome of broomcorn millet.</title>
        <authorList>
            <person name="Zou C."/>
            <person name="Miki D."/>
            <person name="Li D."/>
            <person name="Tang Q."/>
            <person name="Xiao L."/>
            <person name="Rajput S."/>
            <person name="Deng P."/>
            <person name="Jia W."/>
            <person name="Huang R."/>
            <person name="Zhang M."/>
            <person name="Sun Y."/>
            <person name="Hu J."/>
            <person name="Fu X."/>
            <person name="Schnable P.S."/>
            <person name="Li F."/>
            <person name="Zhang H."/>
            <person name="Feng B."/>
            <person name="Zhu X."/>
            <person name="Liu R."/>
            <person name="Schnable J.C."/>
            <person name="Zhu J.-K."/>
            <person name="Zhang H."/>
        </authorList>
    </citation>
    <scope>NUCLEOTIDE SEQUENCE [LARGE SCALE GENOMIC DNA]</scope>
</reference>
<dbReference type="GO" id="GO:0016787">
    <property type="term" value="F:hydrolase activity"/>
    <property type="evidence" value="ECO:0007669"/>
    <property type="project" value="UniProtKB-KW"/>
</dbReference>
<gene>
    <name evidence="5" type="ORF">C2845_PM09G00430</name>
</gene>
<evidence type="ECO:0000256" key="2">
    <source>
        <dbReference type="ARBA" id="ARBA00022723"/>
    </source>
</evidence>
<dbReference type="InterPro" id="IPR036412">
    <property type="entry name" value="HAD-like_sf"/>
</dbReference>
<evidence type="ECO:0000256" key="3">
    <source>
        <dbReference type="ARBA" id="ARBA00022842"/>
    </source>
</evidence>
<dbReference type="InterPro" id="IPR041492">
    <property type="entry name" value="HAD_2"/>
</dbReference>
<dbReference type="InterPro" id="IPR023198">
    <property type="entry name" value="PGP-like_dom2"/>
</dbReference>
<dbReference type="PANTHER" id="PTHR46193">
    <property type="entry name" value="6-PHOSPHOGLUCONATE PHOSPHATASE"/>
    <property type="match status" value="1"/>
</dbReference>
<keyword evidence="6" id="KW-1185">Reference proteome</keyword>
<dbReference type="Proteomes" id="UP000275267">
    <property type="component" value="Unassembled WGS sequence"/>
</dbReference>
<dbReference type="CDD" id="cd07505">
    <property type="entry name" value="HAD_BPGM-like"/>
    <property type="match status" value="1"/>
</dbReference>
<evidence type="ECO:0000256" key="1">
    <source>
        <dbReference type="ARBA" id="ARBA00001946"/>
    </source>
</evidence>
<comment type="cofactor">
    <cofactor evidence="1">
        <name>Mg(2+)</name>
        <dbReference type="ChEBI" id="CHEBI:18420"/>
    </cofactor>
</comment>
<keyword evidence="2" id="KW-0479">Metal-binding</keyword>
<dbReference type="OrthoDB" id="40579at2759"/>
<dbReference type="GO" id="GO:0046872">
    <property type="term" value="F:metal ion binding"/>
    <property type="evidence" value="ECO:0007669"/>
    <property type="project" value="UniProtKB-KW"/>
</dbReference>
<dbReference type="Pfam" id="PF13419">
    <property type="entry name" value="HAD_2"/>
    <property type="match status" value="1"/>
</dbReference>
<evidence type="ECO:0000313" key="5">
    <source>
        <dbReference type="EMBL" id="RLN12762.1"/>
    </source>
</evidence>
<dbReference type="EMBL" id="PQIB02000006">
    <property type="protein sequence ID" value="RLN12762.1"/>
    <property type="molecule type" value="Genomic_DNA"/>
</dbReference>
<dbReference type="AlphaFoldDB" id="A0A3L6S2T1"/>
<proteinExistence type="predicted"/>
<name>A0A3L6S2T1_PANMI</name>
<protein>
    <submittedName>
        <fullName evidence="5">Haloacid dehalogenase-like hydrolase domain-containing protein Sgpp</fullName>
    </submittedName>
</protein>
<dbReference type="InterPro" id="IPR023214">
    <property type="entry name" value="HAD_sf"/>
</dbReference>
<accession>A0A3L6S2T1</accession>
<dbReference type="Gene3D" id="1.10.150.240">
    <property type="entry name" value="Putative phosphatase, domain 2"/>
    <property type="match status" value="1"/>
</dbReference>
<sequence length="323" mass="35402">MEWHGTMGGVQNEIEMTAAGATNRANESSPTNPLPPTHFLYIKANVPAASSVIKIEKLKLTSFFRGSHGKVTDVLISVYGLQRDRQSRSSGSRPVRHRGDSDPFHHRATSEMLIKVGYNDGVPITHEFGMTHMAGRSNKQIGQFLFPDWDQGRLDAFFAEEALFARYAVEGLKEIAGLTTLCRWAGERGLKRAAVTNAPRANAELMISTLGLSDFFQLIVTGEECERSKPFHDPYLRALDLLGASPDHTLVFEDSTTGVQAGVAARMPVIAIADESREGKLLTVGASLVIRDYKDPKLWAELGKLDTTRPQAAEADVVLHSNS</sequence>